<organism evidence="1 2">
    <name type="scientific">Pigmentiphaga soli</name>
    <dbReference type="NCBI Taxonomy" id="1007095"/>
    <lineage>
        <taxon>Bacteria</taxon>
        <taxon>Pseudomonadati</taxon>
        <taxon>Pseudomonadota</taxon>
        <taxon>Betaproteobacteria</taxon>
        <taxon>Burkholderiales</taxon>
        <taxon>Alcaligenaceae</taxon>
        <taxon>Pigmentiphaga</taxon>
    </lineage>
</organism>
<evidence type="ECO:0000313" key="2">
    <source>
        <dbReference type="Proteomes" id="UP001501671"/>
    </source>
</evidence>
<accession>A0ABP8GCX5</accession>
<sequence>MRLIATILLPAAICAGIFAWGQYVGRRDVLLLVADEARAEKVAVIQCGRRALVAKDHDGALWCVRVNPDGSALVLPVFDSPVGAM</sequence>
<name>A0ABP8GCX5_9BURK</name>
<protein>
    <submittedName>
        <fullName evidence="1">Uncharacterized protein</fullName>
    </submittedName>
</protein>
<dbReference type="Proteomes" id="UP001501671">
    <property type="component" value="Unassembled WGS sequence"/>
</dbReference>
<dbReference type="RefSeq" id="WP_345245323.1">
    <property type="nucleotide sequence ID" value="NZ_BAABFO010000001.1"/>
</dbReference>
<dbReference type="EMBL" id="BAABFO010000001">
    <property type="protein sequence ID" value="GAA4321966.1"/>
    <property type="molecule type" value="Genomic_DNA"/>
</dbReference>
<evidence type="ECO:0000313" key="1">
    <source>
        <dbReference type="EMBL" id="GAA4321966.1"/>
    </source>
</evidence>
<gene>
    <name evidence="1" type="ORF">GCM10023144_01570</name>
</gene>
<keyword evidence="2" id="KW-1185">Reference proteome</keyword>
<reference evidence="2" key="1">
    <citation type="journal article" date="2019" name="Int. J. Syst. Evol. Microbiol.">
        <title>The Global Catalogue of Microorganisms (GCM) 10K type strain sequencing project: providing services to taxonomists for standard genome sequencing and annotation.</title>
        <authorList>
            <consortium name="The Broad Institute Genomics Platform"/>
            <consortium name="The Broad Institute Genome Sequencing Center for Infectious Disease"/>
            <person name="Wu L."/>
            <person name="Ma J."/>
        </authorList>
    </citation>
    <scope>NUCLEOTIDE SEQUENCE [LARGE SCALE GENOMIC DNA]</scope>
    <source>
        <strain evidence="2">JCM 17666</strain>
    </source>
</reference>
<proteinExistence type="predicted"/>
<comment type="caution">
    <text evidence="1">The sequence shown here is derived from an EMBL/GenBank/DDBJ whole genome shotgun (WGS) entry which is preliminary data.</text>
</comment>